<keyword evidence="5" id="KW-0190">Covalent protein-DNA linkage</keyword>
<evidence type="ECO:0000256" key="1">
    <source>
        <dbReference type="ARBA" id="ARBA00008136"/>
    </source>
</evidence>
<dbReference type="Gene3D" id="3.90.1680.20">
    <property type="match status" value="2"/>
</dbReference>
<protein>
    <recommendedName>
        <fullName evidence="8">Abasic site processing protein</fullName>
        <ecNumber evidence="8">3.4.-.-</ecNumber>
    </recommendedName>
</protein>
<dbReference type="Pfam" id="PF02586">
    <property type="entry name" value="SRAP"/>
    <property type="match status" value="1"/>
</dbReference>
<name>A0ABU0G6G3_9HYPH</name>
<gene>
    <name evidence="9" type="ORF">J2045_001962</name>
</gene>
<evidence type="ECO:0000256" key="7">
    <source>
        <dbReference type="ARBA" id="ARBA00023239"/>
    </source>
</evidence>
<keyword evidence="3" id="KW-0227">DNA damage</keyword>
<evidence type="ECO:0000256" key="8">
    <source>
        <dbReference type="RuleBase" id="RU364100"/>
    </source>
</evidence>
<evidence type="ECO:0000256" key="4">
    <source>
        <dbReference type="ARBA" id="ARBA00022801"/>
    </source>
</evidence>
<evidence type="ECO:0000256" key="3">
    <source>
        <dbReference type="ARBA" id="ARBA00022763"/>
    </source>
</evidence>
<comment type="similarity">
    <text evidence="1 8">Belongs to the SOS response-associated peptidase family.</text>
</comment>
<dbReference type="InterPro" id="IPR003738">
    <property type="entry name" value="SRAP"/>
</dbReference>
<keyword evidence="4 8" id="KW-0378">Hydrolase</keyword>
<dbReference type="EMBL" id="JAUSUW010000005">
    <property type="protein sequence ID" value="MDQ0420935.1"/>
    <property type="molecule type" value="Genomic_DNA"/>
</dbReference>
<dbReference type="SUPFAM" id="SSF143081">
    <property type="entry name" value="BB1717-like"/>
    <property type="match status" value="1"/>
</dbReference>
<dbReference type="PANTHER" id="PTHR13604">
    <property type="entry name" value="DC12-RELATED"/>
    <property type="match status" value="1"/>
</dbReference>
<keyword evidence="10" id="KW-1185">Reference proteome</keyword>
<evidence type="ECO:0000313" key="10">
    <source>
        <dbReference type="Proteomes" id="UP001238496"/>
    </source>
</evidence>
<keyword evidence="2 8" id="KW-0645">Protease</keyword>
<keyword evidence="6" id="KW-0238">DNA-binding</keyword>
<organism evidence="9 10">
    <name type="scientific">Peteryoungia aggregata LMG 23059</name>
    <dbReference type="NCBI Taxonomy" id="1368425"/>
    <lineage>
        <taxon>Bacteria</taxon>
        <taxon>Pseudomonadati</taxon>
        <taxon>Pseudomonadota</taxon>
        <taxon>Alphaproteobacteria</taxon>
        <taxon>Hyphomicrobiales</taxon>
        <taxon>Rhizobiaceae</taxon>
        <taxon>Peteryoungia</taxon>
    </lineage>
</organism>
<evidence type="ECO:0000256" key="2">
    <source>
        <dbReference type="ARBA" id="ARBA00022670"/>
    </source>
</evidence>
<dbReference type="PANTHER" id="PTHR13604:SF0">
    <property type="entry name" value="ABASIC SITE PROCESSING PROTEIN HMCES"/>
    <property type="match status" value="1"/>
</dbReference>
<evidence type="ECO:0000256" key="6">
    <source>
        <dbReference type="ARBA" id="ARBA00023125"/>
    </source>
</evidence>
<dbReference type="Proteomes" id="UP001238496">
    <property type="component" value="Unassembled WGS sequence"/>
</dbReference>
<sequence length="313" mass="35885">MASRKQRWTKTLLNARFPHHVIIPWPESRSVQERLPIIYEASALGVGHSRLISYEADATWLLHSFADRDIALRFRACHRGEMIELSEIDHLGWWRPAEDGMCNLYNISTNQEAMRALGKVANDILGNLEPSIDVYPDRPAPVVRNTPDGDRELAPLTWGMPSPSFVTKGNPDTGVTNIRNIESRHWQPWRSVEHRCLVPWTTFCEWEDTKPRKTKRWFAINEEKPLAFFAGIWTTWNGVRGSQKTQRPGTHELFGFLTCEPNEVIAPIHPKAMPVILTTEEERETWMTAPWDEALKLQRPLPAAGMVLLPLAD</sequence>
<keyword evidence="7" id="KW-0456">Lyase</keyword>
<comment type="caution">
    <text evidence="9">The sequence shown here is derived from an EMBL/GenBank/DDBJ whole genome shotgun (WGS) entry which is preliminary data.</text>
</comment>
<accession>A0ABU0G6G3</accession>
<dbReference type="InterPro" id="IPR036590">
    <property type="entry name" value="SRAP-like"/>
</dbReference>
<reference evidence="9 10" key="1">
    <citation type="submission" date="2023-07" db="EMBL/GenBank/DDBJ databases">
        <title>Genomic Encyclopedia of Type Strains, Phase IV (KMG-IV): sequencing the most valuable type-strain genomes for metagenomic binning, comparative biology and taxonomic classification.</title>
        <authorList>
            <person name="Goeker M."/>
        </authorList>
    </citation>
    <scope>NUCLEOTIDE SEQUENCE [LARGE SCALE GENOMIC DNA]</scope>
    <source>
        <strain evidence="9 10">DSM 1111</strain>
    </source>
</reference>
<dbReference type="EC" id="3.4.-.-" evidence="8"/>
<proteinExistence type="inferred from homology"/>
<evidence type="ECO:0000313" key="9">
    <source>
        <dbReference type="EMBL" id="MDQ0420935.1"/>
    </source>
</evidence>
<evidence type="ECO:0000256" key="5">
    <source>
        <dbReference type="ARBA" id="ARBA00023124"/>
    </source>
</evidence>